<protein>
    <recommendedName>
        <fullName evidence="14">DNA-dependent metalloprotease SPRTN</fullName>
    </recommendedName>
    <alternativeName>
        <fullName evidence="15">Protein with SprT-like domain at the N terminus</fullName>
    </alternativeName>
</protein>
<dbReference type="Pfam" id="PF22934">
    <property type="entry name" value="SPRTN_ZBD"/>
    <property type="match status" value="1"/>
</dbReference>
<dbReference type="GO" id="GO:0031593">
    <property type="term" value="F:polyubiquitin modification-dependent protein binding"/>
    <property type="evidence" value="ECO:0007669"/>
    <property type="project" value="TreeGrafter"/>
</dbReference>
<dbReference type="GO" id="GO:0003697">
    <property type="term" value="F:single-stranded DNA binding"/>
    <property type="evidence" value="ECO:0007669"/>
    <property type="project" value="InterPro"/>
</dbReference>
<evidence type="ECO:0000256" key="17">
    <source>
        <dbReference type="SAM" id="MobiDB-lite"/>
    </source>
</evidence>
<dbReference type="GO" id="GO:0005694">
    <property type="term" value="C:chromosome"/>
    <property type="evidence" value="ECO:0007669"/>
    <property type="project" value="UniProtKB-SubCell"/>
</dbReference>
<dbReference type="Pfam" id="PF10263">
    <property type="entry name" value="SprT-like"/>
    <property type="match status" value="1"/>
</dbReference>
<dbReference type="GO" id="GO:0004222">
    <property type="term" value="F:metalloendopeptidase activity"/>
    <property type="evidence" value="ECO:0007669"/>
    <property type="project" value="InterPro"/>
</dbReference>
<dbReference type="PROSITE" id="PS51908">
    <property type="entry name" value="ZF_UBZ4"/>
    <property type="match status" value="1"/>
</dbReference>
<reference evidence="19" key="2">
    <citation type="submission" date="2025-08" db="UniProtKB">
        <authorList>
            <consortium name="Ensembl"/>
        </authorList>
    </citation>
    <scope>IDENTIFICATION</scope>
</reference>
<keyword evidence="11" id="KW-0482">Metalloprotease</keyword>
<dbReference type="FunFam" id="3.30.160.60:FF:000331">
    <property type="entry name" value="E3 ubiquitin-protein ligase RAD18"/>
    <property type="match status" value="1"/>
</dbReference>
<evidence type="ECO:0000256" key="14">
    <source>
        <dbReference type="ARBA" id="ARBA00023885"/>
    </source>
</evidence>
<dbReference type="PANTHER" id="PTHR21220:SF0">
    <property type="entry name" value="DNA-DEPENDENT METALLOPROTEASE SPRTN"/>
    <property type="match status" value="1"/>
</dbReference>
<feature type="compositionally biased region" description="Low complexity" evidence="17">
    <location>
        <begin position="274"/>
        <end position="283"/>
    </location>
</feature>
<evidence type="ECO:0000256" key="5">
    <source>
        <dbReference type="ARBA" id="ARBA00022670"/>
    </source>
</evidence>
<keyword evidence="12 16" id="KW-0234">DNA repair</keyword>
<feature type="region of interest" description="Disordered" evidence="17">
    <location>
        <begin position="205"/>
        <end position="232"/>
    </location>
</feature>
<reference evidence="19" key="1">
    <citation type="submission" date="2023-05" db="EMBL/GenBank/DDBJ databases">
        <title>High-quality long-read genome of Scophthalmus maximus.</title>
        <authorList>
            <person name="Lien S."/>
            <person name="Martinez P."/>
        </authorList>
    </citation>
    <scope>NUCLEOTIDE SEQUENCE [LARGE SCALE GENOMIC DNA]</scope>
</reference>
<dbReference type="GO" id="GO:0006508">
    <property type="term" value="P:proteolysis"/>
    <property type="evidence" value="ECO:0007669"/>
    <property type="project" value="UniProtKB-KW"/>
</dbReference>
<dbReference type="PANTHER" id="PTHR21220">
    <property type="entry name" value="DNA-DEPENDENT METALLOPROTEASE SPRTN"/>
    <property type="match status" value="1"/>
</dbReference>
<evidence type="ECO:0000256" key="4">
    <source>
        <dbReference type="ARBA" id="ARBA00022454"/>
    </source>
</evidence>
<dbReference type="GO" id="GO:0005634">
    <property type="term" value="C:nucleus"/>
    <property type="evidence" value="ECO:0007669"/>
    <property type="project" value="UniProtKB-SubCell"/>
</dbReference>
<dbReference type="GO" id="GO:0006281">
    <property type="term" value="P:DNA repair"/>
    <property type="evidence" value="ECO:0007669"/>
    <property type="project" value="UniProtKB-KW"/>
</dbReference>
<dbReference type="InterPro" id="IPR006640">
    <property type="entry name" value="SprT-like_domain"/>
</dbReference>
<evidence type="ECO:0000256" key="2">
    <source>
        <dbReference type="ARBA" id="ARBA00004286"/>
    </source>
</evidence>
<feature type="domain" description="UBZ4-type" evidence="18">
    <location>
        <begin position="511"/>
        <end position="535"/>
    </location>
</feature>
<keyword evidence="7 16" id="KW-0227">DNA damage</keyword>
<feature type="compositionally biased region" description="Basic and acidic residues" evidence="17">
    <location>
        <begin position="351"/>
        <end position="364"/>
    </location>
</feature>
<dbReference type="Proteomes" id="UP000694558">
    <property type="component" value="Chromosome 20"/>
</dbReference>
<dbReference type="Gene3D" id="3.30.160.60">
    <property type="entry name" value="Classic Zinc Finger"/>
    <property type="match status" value="1"/>
</dbReference>
<evidence type="ECO:0000256" key="7">
    <source>
        <dbReference type="ARBA" id="ARBA00022763"/>
    </source>
</evidence>
<feature type="compositionally biased region" description="Polar residues" evidence="17">
    <location>
        <begin position="452"/>
        <end position="470"/>
    </location>
</feature>
<feature type="compositionally biased region" description="Polar residues" evidence="17">
    <location>
        <begin position="321"/>
        <end position="334"/>
    </location>
</feature>
<dbReference type="AlphaFoldDB" id="A0A8D3BRE7"/>
<dbReference type="InterPro" id="IPR055220">
    <property type="entry name" value="SPRTN_ZBD"/>
</dbReference>
<feature type="compositionally biased region" description="Low complexity" evidence="17">
    <location>
        <begin position="477"/>
        <end position="509"/>
    </location>
</feature>
<feature type="compositionally biased region" description="Low complexity" evidence="17">
    <location>
        <begin position="301"/>
        <end position="311"/>
    </location>
</feature>
<feature type="compositionally biased region" description="Basic and acidic residues" evidence="17">
    <location>
        <begin position="208"/>
        <end position="229"/>
    </location>
</feature>
<dbReference type="GeneTree" id="ENSGT00390000003585"/>
<evidence type="ECO:0000256" key="12">
    <source>
        <dbReference type="ARBA" id="ARBA00023204"/>
    </source>
</evidence>
<keyword evidence="9" id="KW-0378">Hydrolase</keyword>
<dbReference type="GO" id="GO:0008270">
    <property type="term" value="F:zinc ion binding"/>
    <property type="evidence" value="ECO:0007669"/>
    <property type="project" value="UniProtKB-KW"/>
</dbReference>
<dbReference type="SMART" id="SM00734">
    <property type="entry name" value="ZnF_Rad18"/>
    <property type="match status" value="1"/>
</dbReference>
<dbReference type="Ensembl" id="ENSSMAT00000057782.1">
    <property type="protein sequence ID" value="ENSSMAP00000037605.1"/>
    <property type="gene ID" value="ENSSMAG00000003862.2"/>
</dbReference>
<sequence>MDEDFLLAIRLQEQFDSETSPPERPLSIVDASWETLDPSPDVRGMFLQFNDMFFWGKLCGVEVKWSPRMTLCAGVCSYEGRGGLCSIRLSEPLLKLRPRKDLVETLLHEMIHALLFVTQNNRDRDGHGPEFCNHMNRINKATGTKISVYHSFHDEVDVYRQHWWRCDGPCQSRKPYFGYVKRAMNRAPSSQDPWWGDHQRTCGGTYTKVKEPEGYGKKKGGKKEGKAASKEASGIGKDIRNIIPFSGKGFLLGGSSLSATSSSPSRRPTVPVEKTPSPSSISPPKKRTPPSFPAITPPVPSRGFPSARPAAPAGPRPPTKRSVSNTRVFVNVNGSPVRIPKPNGSSGSGRGAEKTKQRTIRDLFNDTGVGKSDGQSSSDKDANRGWLTSPRSVVSASSASTSLSSSSKPVVPNEGVQDKPEQSKYFNYSNTEGESGGPTSRPRQGGIFDFFQKTQGADSAASRESTNTKSPAVRQRTATATSSSSSSSSSSSFTASSLSVPASSSSSSSLMVSCPVCQAKVQESKINEHLDSCIS</sequence>
<dbReference type="InterPro" id="IPR006642">
    <property type="entry name" value="Rad18_UBZ4"/>
</dbReference>
<proteinExistence type="inferred from homology"/>
<evidence type="ECO:0000256" key="11">
    <source>
        <dbReference type="ARBA" id="ARBA00023049"/>
    </source>
</evidence>
<comment type="subcellular location">
    <subcellularLocation>
        <location evidence="2">Chromosome</location>
    </subcellularLocation>
    <subcellularLocation>
        <location evidence="1">Nucleus</location>
    </subcellularLocation>
</comment>
<feature type="compositionally biased region" description="Pro residues" evidence="17">
    <location>
        <begin position="290"/>
        <end position="300"/>
    </location>
</feature>
<evidence type="ECO:0000256" key="10">
    <source>
        <dbReference type="ARBA" id="ARBA00022833"/>
    </source>
</evidence>
<evidence type="ECO:0000256" key="6">
    <source>
        <dbReference type="ARBA" id="ARBA00022723"/>
    </source>
</evidence>
<feature type="compositionally biased region" description="Polar residues" evidence="17">
    <location>
        <begin position="424"/>
        <end position="442"/>
    </location>
</feature>
<evidence type="ECO:0000256" key="15">
    <source>
        <dbReference type="ARBA" id="ARBA00030396"/>
    </source>
</evidence>
<accession>A0A8D3BRE7</accession>
<evidence type="ECO:0000259" key="18">
    <source>
        <dbReference type="PROSITE" id="PS51908"/>
    </source>
</evidence>
<keyword evidence="10" id="KW-0862">Zinc</keyword>
<keyword evidence="6" id="KW-0479">Metal-binding</keyword>
<dbReference type="InterPro" id="IPR044245">
    <property type="entry name" value="Spartan"/>
</dbReference>
<name>A0A8D3BRE7_SCOMX</name>
<evidence type="ECO:0000256" key="9">
    <source>
        <dbReference type="ARBA" id="ARBA00022801"/>
    </source>
</evidence>
<feature type="compositionally biased region" description="Low complexity" evidence="17">
    <location>
        <begin position="387"/>
        <end position="407"/>
    </location>
</feature>
<keyword evidence="13" id="KW-0539">Nucleus</keyword>
<evidence type="ECO:0000313" key="19">
    <source>
        <dbReference type="Ensembl" id="ENSSMAP00000037605.1"/>
    </source>
</evidence>
<keyword evidence="4" id="KW-0158">Chromosome</keyword>
<evidence type="ECO:0000256" key="3">
    <source>
        <dbReference type="ARBA" id="ARBA00010724"/>
    </source>
</evidence>
<dbReference type="SMART" id="SM00731">
    <property type="entry name" value="SprT"/>
    <property type="match status" value="1"/>
</dbReference>
<keyword evidence="5" id="KW-0645">Protease</keyword>
<evidence type="ECO:0000256" key="13">
    <source>
        <dbReference type="ARBA" id="ARBA00023242"/>
    </source>
</evidence>
<organism evidence="19 20">
    <name type="scientific">Scophthalmus maximus</name>
    <name type="common">Turbot</name>
    <name type="synonym">Psetta maxima</name>
    <dbReference type="NCBI Taxonomy" id="52904"/>
    <lineage>
        <taxon>Eukaryota</taxon>
        <taxon>Metazoa</taxon>
        <taxon>Chordata</taxon>
        <taxon>Craniata</taxon>
        <taxon>Vertebrata</taxon>
        <taxon>Euteleostomi</taxon>
        <taxon>Actinopterygii</taxon>
        <taxon>Neopterygii</taxon>
        <taxon>Teleostei</taxon>
        <taxon>Neoteleostei</taxon>
        <taxon>Acanthomorphata</taxon>
        <taxon>Carangaria</taxon>
        <taxon>Pleuronectiformes</taxon>
        <taxon>Pleuronectoidei</taxon>
        <taxon>Scophthalmidae</taxon>
        <taxon>Scophthalmus</taxon>
    </lineage>
</organism>
<evidence type="ECO:0000256" key="16">
    <source>
        <dbReference type="PROSITE-ProRule" id="PRU01256"/>
    </source>
</evidence>
<comment type="similarity">
    <text evidence="3">Belongs to the Spartan family.</text>
</comment>
<evidence type="ECO:0000256" key="8">
    <source>
        <dbReference type="ARBA" id="ARBA00022771"/>
    </source>
</evidence>
<evidence type="ECO:0000313" key="20">
    <source>
        <dbReference type="Proteomes" id="UP000694558"/>
    </source>
</evidence>
<gene>
    <name evidence="19" type="primary">sprtn</name>
</gene>
<feature type="region of interest" description="Disordered" evidence="17">
    <location>
        <begin position="257"/>
        <end position="509"/>
    </location>
</feature>
<evidence type="ECO:0000256" key="1">
    <source>
        <dbReference type="ARBA" id="ARBA00004123"/>
    </source>
</evidence>
<keyword evidence="8 16" id="KW-0863">Zinc-finger</keyword>